<dbReference type="Proteomes" id="UP000575985">
    <property type="component" value="Unassembled WGS sequence"/>
</dbReference>
<dbReference type="CDD" id="cd07377">
    <property type="entry name" value="WHTH_GntR"/>
    <property type="match status" value="1"/>
</dbReference>
<evidence type="ECO:0000259" key="5">
    <source>
        <dbReference type="PROSITE" id="PS50949"/>
    </source>
</evidence>
<evidence type="ECO:0000256" key="1">
    <source>
        <dbReference type="ARBA" id="ARBA00023015"/>
    </source>
</evidence>
<comment type="caution">
    <text evidence="6">The sequence shown here is derived from an EMBL/GenBank/DDBJ whole genome shotgun (WGS) entry which is preliminary data.</text>
</comment>
<keyword evidence="3" id="KW-0804">Transcription</keyword>
<feature type="compositionally biased region" description="Low complexity" evidence="4">
    <location>
        <begin position="7"/>
        <end position="25"/>
    </location>
</feature>
<evidence type="ECO:0000256" key="2">
    <source>
        <dbReference type="ARBA" id="ARBA00023125"/>
    </source>
</evidence>
<dbReference type="InterPro" id="IPR008920">
    <property type="entry name" value="TF_FadR/GntR_C"/>
</dbReference>
<dbReference type="PROSITE" id="PS50949">
    <property type="entry name" value="HTH_GNTR"/>
    <property type="match status" value="1"/>
</dbReference>
<protein>
    <submittedName>
        <fullName evidence="6">DNA-binding GntR family transcriptional regulator</fullName>
    </submittedName>
</protein>
<feature type="region of interest" description="Disordered" evidence="4">
    <location>
        <begin position="1"/>
        <end position="25"/>
    </location>
</feature>
<feature type="region of interest" description="Disordered" evidence="4">
    <location>
        <begin position="223"/>
        <end position="242"/>
    </location>
</feature>
<dbReference type="InterPro" id="IPR036390">
    <property type="entry name" value="WH_DNA-bd_sf"/>
</dbReference>
<dbReference type="RefSeq" id="WP_179769414.1">
    <property type="nucleotide sequence ID" value="NZ_JACCFO010000001.1"/>
</dbReference>
<dbReference type="Gene3D" id="1.10.10.10">
    <property type="entry name" value="Winged helix-like DNA-binding domain superfamily/Winged helix DNA-binding domain"/>
    <property type="match status" value="1"/>
</dbReference>
<dbReference type="InterPro" id="IPR036388">
    <property type="entry name" value="WH-like_DNA-bd_sf"/>
</dbReference>
<keyword evidence="2 6" id="KW-0238">DNA-binding</keyword>
<dbReference type="InterPro" id="IPR000524">
    <property type="entry name" value="Tscrpt_reg_HTH_GntR"/>
</dbReference>
<name>A0A853BTA8_9ACTN</name>
<feature type="domain" description="HTH gntR-type" evidence="5">
    <location>
        <begin position="24"/>
        <end position="91"/>
    </location>
</feature>
<dbReference type="Gene3D" id="1.20.120.530">
    <property type="entry name" value="GntR ligand-binding domain-like"/>
    <property type="match status" value="1"/>
</dbReference>
<dbReference type="Pfam" id="PF00392">
    <property type="entry name" value="GntR"/>
    <property type="match status" value="1"/>
</dbReference>
<evidence type="ECO:0000256" key="3">
    <source>
        <dbReference type="ARBA" id="ARBA00023163"/>
    </source>
</evidence>
<dbReference type="SUPFAM" id="SSF46785">
    <property type="entry name" value="Winged helix' DNA-binding domain"/>
    <property type="match status" value="1"/>
</dbReference>
<proteinExistence type="predicted"/>
<sequence length="242" mass="25819">MARARTRGSAGAATPAAPARRPPGSKADYVHEVLRHEILNGELPPGAAIGQEEIAARLGVSITPVREALRRLESDGLISYRAHHGATVSELGSGAAEELYLLRAAVEGLTARLAAARITPEGLDLLRGIHERMRGADAHQAAQDSRLFHQTVADIGGPAFLAAHVRSIRQNNPVPPSVSLWNDPDNARLFLDAHERLLEALERRDAEAAERIMSEHIQASAVARTAANSAERADAQPPAAPE</sequence>
<dbReference type="GO" id="GO:0003677">
    <property type="term" value="F:DNA binding"/>
    <property type="evidence" value="ECO:0007669"/>
    <property type="project" value="UniProtKB-KW"/>
</dbReference>
<reference evidence="6 7" key="1">
    <citation type="submission" date="2020-07" db="EMBL/GenBank/DDBJ databases">
        <title>Sequencing the genomes of 1000 actinobacteria strains.</title>
        <authorList>
            <person name="Klenk H.-P."/>
        </authorList>
    </citation>
    <scope>NUCLEOTIDE SEQUENCE [LARGE SCALE GENOMIC DNA]</scope>
    <source>
        <strain evidence="6 7">DSM 45927</strain>
    </source>
</reference>
<dbReference type="GO" id="GO:0003700">
    <property type="term" value="F:DNA-binding transcription factor activity"/>
    <property type="evidence" value="ECO:0007669"/>
    <property type="project" value="InterPro"/>
</dbReference>
<dbReference type="PANTHER" id="PTHR43537">
    <property type="entry name" value="TRANSCRIPTIONAL REGULATOR, GNTR FAMILY"/>
    <property type="match status" value="1"/>
</dbReference>
<keyword evidence="7" id="KW-1185">Reference proteome</keyword>
<dbReference type="PANTHER" id="PTHR43537:SF45">
    <property type="entry name" value="GNTR FAMILY REGULATORY PROTEIN"/>
    <property type="match status" value="1"/>
</dbReference>
<dbReference type="AlphaFoldDB" id="A0A853BTA8"/>
<evidence type="ECO:0000313" key="6">
    <source>
        <dbReference type="EMBL" id="NYI98220.1"/>
    </source>
</evidence>
<dbReference type="SMART" id="SM00345">
    <property type="entry name" value="HTH_GNTR"/>
    <property type="match status" value="1"/>
</dbReference>
<evidence type="ECO:0000313" key="7">
    <source>
        <dbReference type="Proteomes" id="UP000575985"/>
    </source>
</evidence>
<organism evidence="6 7">
    <name type="scientific">Streptomonospora nanhaiensis</name>
    <dbReference type="NCBI Taxonomy" id="1323731"/>
    <lineage>
        <taxon>Bacteria</taxon>
        <taxon>Bacillati</taxon>
        <taxon>Actinomycetota</taxon>
        <taxon>Actinomycetes</taxon>
        <taxon>Streptosporangiales</taxon>
        <taxon>Nocardiopsidaceae</taxon>
        <taxon>Streptomonospora</taxon>
    </lineage>
</organism>
<evidence type="ECO:0000256" key="4">
    <source>
        <dbReference type="SAM" id="MobiDB-lite"/>
    </source>
</evidence>
<dbReference type="SUPFAM" id="SSF48008">
    <property type="entry name" value="GntR ligand-binding domain-like"/>
    <property type="match status" value="1"/>
</dbReference>
<dbReference type="SMART" id="SM00895">
    <property type="entry name" value="FCD"/>
    <property type="match status" value="1"/>
</dbReference>
<gene>
    <name evidence="6" type="ORF">HNR12_004497</name>
</gene>
<keyword evidence="1" id="KW-0805">Transcription regulation</keyword>
<dbReference type="EMBL" id="JACCFO010000001">
    <property type="protein sequence ID" value="NYI98220.1"/>
    <property type="molecule type" value="Genomic_DNA"/>
</dbReference>
<dbReference type="Pfam" id="PF07729">
    <property type="entry name" value="FCD"/>
    <property type="match status" value="1"/>
</dbReference>
<accession>A0A853BTA8</accession>
<dbReference type="InterPro" id="IPR011711">
    <property type="entry name" value="GntR_C"/>
</dbReference>